<dbReference type="PROSITE" id="PS00086">
    <property type="entry name" value="CYTOCHROME_P450"/>
    <property type="match status" value="1"/>
</dbReference>
<dbReference type="InterPro" id="IPR002401">
    <property type="entry name" value="Cyt_P450_E_grp-I"/>
</dbReference>
<comment type="cofactor">
    <cofactor evidence="11">
        <name>heme</name>
        <dbReference type="ChEBI" id="CHEBI:30413"/>
    </cofactor>
</comment>
<dbReference type="PANTHER" id="PTHR47950:SF4">
    <property type="entry name" value="GERANIOL 8-HYDROXYLASE-LIKE"/>
    <property type="match status" value="1"/>
</dbReference>
<evidence type="ECO:0000256" key="8">
    <source>
        <dbReference type="ARBA" id="ARBA00023004"/>
    </source>
</evidence>
<dbReference type="FunFam" id="1.10.630.10:FF:000007">
    <property type="entry name" value="Cytochrome P450 76C4"/>
    <property type="match status" value="1"/>
</dbReference>
<dbReference type="AlphaFoldDB" id="A0AAN8YQ17"/>
<dbReference type="Proteomes" id="UP001371456">
    <property type="component" value="Unassembled WGS sequence"/>
</dbReference>
<keyword evidence="7 12" id="KW-0560">Oxidoreductase</keyword>
<dbReference type="GO" id="GO:0004497">
    <property type="term" value="F:monooxygenase activity"/>
    <property type="evidence" value="ECO:0007669"/>
    <property type="project" value="UniProtKB-KW"/>
</dbReference>
<feature type="transmembrane region" description="Helical" evidence="13">
    <location>
        <begin position="37"/>
        <end position="58"/>
    </location>
</feature>
<dbReference type="PANTHER" id="PTHR47950">
    <property type="entry name" value="CYTOCHROME P450, FAMILY 76, SUBFAMILY C, POLYPEPTIDE 5-RELATED"/>
    <property type="match status" value="1"/>
</dbReference>
<evidence type="ECO:0000256" key="4">
    <source>
        <dbReference type="ARBA" id="ARBA00022692"/>
    </source>
</evidence>
<name>A0AAN8YQ17_SOLBU</name>
<sequence length="527" mass="59840">MNRDLKINENLSHSIIDQDKSSLIEPRNYRKRRKMEYVNILVGVLFACFLVRGVVISLRRRSKRVAPGPFPLPIIGNLHLLGHKPHISLAQLAKKYGPIMNLKLGQINTVVISSSILAKEVMQKQDLSFSNRFAPDALRACNQSDFSVVWLPVNNSQWRTLRKIMNSHIFSGTKLDANKHLRTKKIQELIDYCHKSGQNCEAVDIGRAAFRTSLNLLSNTIFSKDLTDPFSDSAKEFKELVWNIMVEAGKPNLVDFFPFLKKIDPQGIRQHLTNHFSKVLQLMSGLIDERQKEREMLNRENVDVLDALLNISPEEIDRNHIEHLYLDLFVAGTDTTSNTLEWAMAELLKNPHTLEKAQKELAQVIGRGKLVDEADVAQLPYLQCIVKEALRLHPPVSLLIPRKVEEDVELCGYTVPKGSQVLVNVWAIWRDSGIWENPLDFKPERFWESEIDVRGRDFELIPFGAGRRICPGLPLAIRMIPVALGSLINTFNWKLHGGIAPNELDMDEKFGITLAKAQPLLAIPTPV</sequence>
<evidence type="ECO:0000256" key="11">
    <source>
        <dbReference type="PIRSR" id="PIRSR602401-1"/>
    </source>
</evidence>
<organism evidence="14 15">
    <name type="scientific">Solanum bulbocastanum</name>
    <name type="common">Wild potato</name>
    <dbReference type="NCBI Taxonomy" id="147425"/>
    <lineage>
        <taxon>Eukaryota</taxon>
        <taxon>Viridiplantae</taxon>
        <taxon>Streptophyta</taxon>
        <taxon>Embryophyta</taxon>
        <taxon>Tracheophyta</taxon>
        <taxon>Spermatophyta</taxon>
        <taxon>Magnoliopsida</taxon>
        <taxon>eudicotyledons</taxon>
        <taxon>Gunneridae</taxon>
        <taxon>Pentapetalae</taxon>
        <taxon>asterids</taxon>
        <taxon>lamiids</taxon>
        <taxon>Solanales</taxon>
        <taxon>Solanaceae</taxon>
        <taxon>Solanoideae</taxon>
        <taxon>Solaneae</taxon>
        <taxon>Solanum</taxon>
    </lineage>
</organism>
<keyword evidence="8 11" id="KW-0408">Iron</keyword>
<feature type="binding site" description="axial binding residue" evidence="11">
    <location>
        <position position="470"/>
    </location>
    <ligand>
        <name>heme</name>
        <dbReference type="ChEBI" id="CHEBI:30413"/>
    </ligand>
    <ligandPart>
        <name>Fe</name>
        <dbReference type="ChEBI" id="CHEBI:18248"/>
    </ligandPart>
</feature>
<accession>A0AAN8YQ17</accession>
<keyword evidence="3 11" id="KW-0349">Heme</keyword>
<dbReference type="PRINTS" id="PR00385">
    <property type="entry name" value="P450"/>
</dbReference>
<evidence type="ECO:0000256" key="3">
    <source>
        <dbReference type="ARBA" id="ARBA00022617"/>
    </source>
</evidence>
<dbReference type="GO" id="GO:0020037">
    <property type="term" value="F:heme binding"/>
    <property type="evidence" value="ECO:0007669"/>
    <property type="project" value="InterPro"/>
</dbReference>
<dbReference type="GO" id="GO:0016705">
    <property type="term" value="F:oxidoreductase activity, acting on paired donors, with incorporation or reduction of molecular oxygen"/>
    <property type="evidence" value="ECO:0007669"/>
    <property type="project" value="InterPro"/>
</dbReference>
<evidence type="ECO:0000256" key="10">
    <source>
        <dbReference type="ARBA" id="ARBA00023136"/>
    </source>
</evidence>
<dbReference type="InterPro" id="IPR036396">
    <property type="entry name" value="Cyt_P450_sf"/>
</dbReference>
<gene>
    <name evidence="14" type="ORF">RDI58_004514</name>
</gene>
<dbReference type="Pfam" id="PF00067">
    <property type="entry name" value="p450"/>
    <property type="match status" value="1"/>
</dbReference>
<evidence type="ECO:0000256" key="1">
    <source>
        <dbReference type="ARBA" id="ARBA00004370"/>
    </source>
</evidence>
<evidence type="ECO:0000313" key="14">
    <source>
        <dbReference type="EMBL" id="KAK6796813.1"/>
    </source>
</evidence>
<evidence type="ECO:0000256" key="12">
    <source>
        <dbReference type="RuleBase" id="RU000461"/>
    </source>
</evidence>
<evidence type="ECO:0000256" key="6">
    <source>
        <dbReference type="ARBA" id="ARBA00022989"/>
    </source>
</evidence>
<evidence type="ECO:0000256" key="13">
    <source>
        <dbReference type="SAM" id="Phobius"/>
    </source>
</evidence>
<evidence type="ECO:0000256" key="9">
    <source>
        <dbReference type="ARBA" id="ARBA00023033"/>
    </source>
</evidence>
<evidence type="ECO:0000256" key="2">
    <source>
        <dbReference type="ARBA" id="ARBA00010617"/>
    </source>
</evidence>
<protein>
    <recommendedName>
        <fullName evidence="16">Geraniol 10-hydroxylase</fullName>
    </recommendedName>
</protein>
<keyword evidence="10 13" id="KW-0472">Membrane</keyword>
<comment type="caution">
    <text evidence="14">The sequence shown here is derived from an EMBL/GenBank/DDBJ whole genome shotgun (WGS) entry which is preliminary data.</text>
</comment>
<reference evidence="14 15" key="1">
    <citation type="submission" date="2024-02" db="EMBL/GenBank/DDBJ databases">
        <title>de novo genome assembly of Solanum bulbocastanum strain 11H21.</title>
        <authorList>
            <person name="Hosaka A.J."/>
        </authorList>
    </citation>
    <scope>NUCLEOTIDE SEQUENCE [LARGE SCALE GENOMIC DNA]</scope>
    <source>
        <tissue evidence="14">Young leaves</tissue>
    </source>
</reference>
<evidence type="ECO:0000313" key="15">
    <source>
        <dbReference type="Proteomes" id="UP001371456"/>
    </source>
</evidence>
<keyword evidence="4 13" id="KW-0812">Transmembrane</keyword>
<dbReference type="SUPFAM" id="SSF48264">
    <property type="entry name" value="Cytochrome P450"/>
    <property type="match status" value="1"/>
</dbReference>
<dbReference type="Gene3D" id="1.10.630.10">
    <property type="entry name" value="Cytochrome P450"/>
    <property type="match status" value="1"/>
</dbReference>
<dbReference type="InterPro" id="IPR001128">
    <property type="entry name" value="Cyt_P450"/>
</dbReference>
<evidence type="ECO:0008006" key="16">
    <source>
        <dbReference type="Google" id="ProtNLM"/>
    </source>
</evidence>
<comment type="subcellular location">
    <subcellularLocation>
        <location evidence="1">Membrane</location>
    </subcellularLocation>
</comment>
<evidence type="ECO:0000256" key="5">
    <source>
        <dbReference type="ARBA" id="ARBA00022723"/>
    </source>
</evidence>
<evidence type="ECO:0000256" key="7">
    <source>
        <dbReference type="ARBA" id="ARBA00023002"/>
    </source>
</evidence>
<keyword evidence="6 13" id="KW-1133">Transmembrane helix</keyword>
<keyword evidence="9 12" id="KW-0503">Monooxygenase</keyword>
<keyword evidence="15" id="KW-1185">Reference proteome</keyword>
<dbReference type="GO" id="GO:0016020">
    <property type="term" value="C:membrane"/>
    <property type="evidence" value="ECO:0007669"/>
    <property type="project" value="UniProtKB-SubCell"/>
</dbReference>
<dbReference type="CDD" id="cd11073">
    <property type="entry name" value="CYP76-like"/>
    <property type="match status" value="1"/>
</dbReference>
<dbReference type="PRINTS" id="PR00463">
    <property type="entry name" value="EP450I"/>
</dbReference>
<proteinExistence type="inferred from homology"/>
<dbReference type="InterPro" id="IPR017972">
    <property type="entry name" value="Cyt_P450_CS"/>
</dbReference>
<keyword evidence="5 11" id="KW-0479">Metal-binding</keyword>
<dbReference type="GO" id="GO:0005506">
    <property type="term" value="F:iron ion binding"/>
    <property type="evidence" value="ECO:0007669"/>
    <property type="project" value="InterPro"/>
</dbReference>
<comment type="similarity">
    <text evidence="2 12">Belongs to the cytochrome P450 family.</text>
</comment>
<dbReference type="EMBL" id="JBANQN010000002">
    <property type="protein sequence ID" value="KAK6796813.1"/>
    <property type="molecule type" value="Genomic_DNA"/>
</dbReference>